<evidence type="ECO:0000313" key="2">
    <source>
        <dbReference type="EMBL" id="QPT39345.1"/>
    </source>
</evidence>
<dbReference type="InterPro" id="IPR014710">
    <property type="entry name" value="RmlC-like_jellyroll"/>
</dbReference>
<evidence type="ECO:0000313" key="5">
    <source>
        <dbReference type="Proteomes" id="UP000594903"/>
    </source>
</evidence>
<reference evidence="2 5" key="2">
    <citation type="submission" date="2020-12" db="EMBL/GenBank/DDBJ databases">
        <title>FDA dAtabase for Regulatory Grade micrObial Sequences (FDA-ARGOS): Supporting development and validation of Infectious Disease Dx tests.</title>
        <authorList>
            <person name="Sproer C."/>
            <person name="Gronow S."/>
            <person name="Severitt S."/>
            <person name="Schroder I."/>
            <person name="Tallon L."/>
            <person name="Sadzewicz L."/>
            <person name="Zhao X."/>
            <person name="Boylan J."/>
            <person name="Ott S."/>
            <person name="Bowen H."/>
            <person name="Vavikolanu K."/>
            <person name="Mehta A."/>
            <person name="Aluvathingal J."/>
            <person name="Nadendla S."/>
            <person name="Lowell S."/>
            <person name="Myers T."/>
            <person name="Yan Y."/>
            <person name="Sichtig H."/>
        </authorList>
    </citation>
    <scope>NUCLEOTIDE SEQUENCE [LARGE SCALE GENOMIC DNA]</scope>
    <source>
        <strain evidence="2 5">FDAARGOS_872</strain>
    </source>
</reference>
<dbReference type="STRING" id="1122619.GCA_000373745_02039"/>
<name>A0A378XFN3_9BURK</name>
<evidence type="ECO:0000259" key="1">
    <source>
        <dbReference type="PROSITE" id="PS50042"/>
    </source>
</evidence>
<protein>
    <submittedName>
        <fullName evidence="2">Cyclic nucleotide-binding domain-containing protein</fullName>
    </submittedName>
    <submittedName>
        <fullName evidence="3">Fumarate and nitrate reduction regulatory protein</fullName>
    </submittedName>
</protein>
<organism evidence="3 4">
    <name type="scientific">Oligella ureolytica</name>
    <dbReference type="NCBI Taxonomy" id="90244"/>
    <lineage>
        <taxon>Bacteria</taxon>
        <taxon>Pseudomonadati</taxon>
        <taxon>Pseudomonadota</taxon>
        <taxon>Betaproteobacteria</taxon>
        <taxon>Burkholderiales</taxon>
        <taxon>Alcaligenaceae</taxon>
        <taxon>Oligella</taxon>
    </lineage>
</organism>
<dbReference type="Gene3D" id="2.60.120.10">
    <property type="entry name" value="Jelly Rolls"/>
    <property type="match status" value="1"/>
</dbReference>
<sequence>MVAGIGNGARNGVLLTSSPFFRAGRMSTYDELAIIADKAAMRVYERGEFVHRAGEPSDKLFIVHTGQVKVYRLSESGKEQLVRILRPGDFAGENLFSSAAQDSYAEVTQASEICTIYQADMQELLRQYPDISLHICNDPVKTCSGLNLILWRKFDHEYRDEVRESSLDSQA</sequence>
<dbReference type="PROSITE" id="PS50042">
    <property type="entry name" value="CNMP_BINDING_3"/>
    <property type="match status" value="1"/>
</dbReference>
<feature type="domain" description="Cyclic nucleotide-binding" evidence="1">
    <location>
        <begin position="30"/>
        <end position="93"/>
    </location>
</feature>
<dbReference type="Proteomes" id="UP000254603">
    <property type="component" value="Unassembled WGS sequence"/>
</dbReference>
<dbReference type="SMART" id="SM00100">
    <property type="entry name" value="cNMP"/>
    <property type="match status" value="1"/>
</dbReference>
<dbReference type="InterPro" id="IPR018490">
    <property type="entry name" value="cNMP-bd_dom_sf"/>
</dbReference>
<dbReference type="EMBL" id="UGSB01000001">
    <property type="protein sequence ID" value="SUA55725.1"/>
    <property type="molecule type" value="Genomic_DNA"/>
</dbReference>
<dbReference type="GO" id="GO:0005829">
    <property type="term" value="C:cytosol"/>
    <property type="evidence" value="ECO:0007669"/>
    <property type="project" value="TreeGrafter"/>
</dbReference>
<dbReference type="PANTHER" id="PTHR24567">
    <property type="entry name" value="CRP FAMILY TRANSCRIPTIONAL REGULATORY PROTEIN"/>
    <property type="match status" value="1"/>
</dbReference>
<proteinExistence type="predicted"/>
<dbReference type="PANTHER" id="PTHR24567:SF26">
    <property type="entry name" value="REGULATORY PROTEIN YEIL"/>
    <property type="match status" value="1"/>
</dbReference>
<dbReference type="InterPro" id="IPR000595">
    <property type="entry name" value="cNMP-bd_dom"/>
</dbReference>
<dbReference type="Pfam" id="PF00027">
    <property type="entry name" value="cNMP_binding"/>
    <property type="match status" value="1"/>
</dbReference>
<evidence type="ECO:0000313" key="4">
    <source>
        <dbReference type="Proteomes" id="UP000254603"/>
    </source>
</evidence>
<dbReference type="GO" id="GO:0003700">
    <property type="term" value="F:DNA-binding transcription factor activity"/>
    <property type="evidence" value="ECO:0007669"/>
    <property type="project" value="TreeGrafter"/>
</dbReference>
<dbReference type="InterPro" id="IPR050397">
    <property type="entry name" value="Env_Response_Regulators"/>
</dbReference>
<reference evidence="3 4" key="1">
    <citation type="submission" date="2018-06" db="EMBL/GenBank/DDBJ databases">
        <authorList>
            <consortium name="Pathogen Informatics"/>
            <person name="Doyle S."/>
        </authorList>
    </citation>
    <scope>NUCLEOTIDE SEQUENCE [LARGE SCALE GENOMIC DNA]</scope>
    <source>
        <strain evidence="3 4">NCTC11997</strain>
    </source>
</reference>
<gene>
    <name evidence="3" type="primary">fnr_1</name>
    <name evidence="2" type="ORF">I6G29_09195</name>
    <name evidence="3" type="ORF">NCTC11997_01905</name>
</gene>
<dbReference type="EMBL" id="CP065725">
    <property type="protein sequence ID" value="QPT39345.1"/>
    <property type="molecule type" value="Genomic_DNA"/>
</dbReference>
<keyword evidence="5" id="KW-1185">Reference proteome</keyword>
<dbReference type="SUPFAM" id="SSF51206">
    <property type="entry name" value="cAMP-binding domain-like"/>
    <property type="match status" value="1"/>
</dbReference>
<accession>A0A378XFN3</accession>
<dbReference type="AlphaFoldDB" id="A0A378XFN3"/>
<evidence type="ECO:0000313" key="3">
    <source>
        <dbReference type="EMBL" id="SUA55725.1"/>
    </source>
</evidence>
<dbReference type="CDD" id="cd00038">
    <property type="entry name" value="CAP_ED"/>
    <property type="match status" value="1"/>
</dbReference>
<dbReference type="Proteomes" id="UP000594903">
    <property type="component" value="Chromosome"/>
</dbReference>